<evidence type="ECO:0000313" key="2">
    <source>
        <dbReference type="EMBL" id="CEL94455.1"/>
    </source>
</evidence>
<name>A0A0G4EG51_VITBC</name>
<feature type="transmembrane region" description="Helical" evidence="1">
    <location>
        <begin position="20"/>
        <end position="38"/>
    </location>
</feature>
<dbReference type="InterPro" id="IPR006311">
    <property type="entry name" value="TAT_signal"/>
</dbReference>
<dbReference type="EMBL" id="CDMY01000219">
    <property type="protein sequence ID" value="CEL94455.1"/>
    <property type="molecule type" value="Genomic_DNA"/>
</dbReference>
<keyword evidence="1" id="KW-0472">Membrane</keyword>
<gene>
    <name evidence="2" type="ORF">Vbra_2070</name>
</gene>
<dbReference type="AlphaFoldDB" id="A0A0G4EG51"/>
<keyword evidence="1" id="KW-1133">Transmembrane helix</keyword>
<dbReference type="InParanoid" id="A0A0G4EG51"/>
<dbReference type="VEuPathDB" id="CryptoDB:Vbra_2070"/>
<reference evidence="2 3" key="1">
    <citation type="submission" date="2014-11" db="EMBL/GenBank/DDBJ databases">
        <authorList>
            <person name="Zhu J."/>
            <person name="Qi W."/>
            <person name="Song R."/>
        </authorList>
    </citation>
    <scope>NUCLEOTIDE SEQUENCE [LARGE SCALE GENOMIC DNA]</scope>
</reference>
<evidence type="ECO:0000256" key="1">
    <source>
        <dbReference type="SAM" id="Phobius"/>
    </source>
</evidence>
<keyword evidence="1" id="KW-0812">Transmembrane</keyword>
<organism evidence="2 3">
    <name type="scientific">Vitrella brassicaformis (strain CCMP3155)</name>
    <dbReference type="NCBI Taxonomy" id="1169540"/>
    <lineage>
        <taxon>Eukaryota</taxon>
        <taxon>Sar</taxon>
        <taxon>Alveolata</taxon>
        <taxon>Colpodellida</taxon>
        <taxon>Vitrellaceae</taxon>
        <taxon>Vitrella</taxon>
    </lineage>
</organism>
<accession>A0A0G4EG51</accession>
<dbReference type="PROSITE" id="PS51318">
    <property type="entry name" value="TAT"/>
    <property type="match status" value="1"/>
</dbReference>
<keyword evidence="3" id="KW-1185">Reference proteome</keyword>
<sequence length="203" mass="23234">MQRNDCPREEGSQVLQRRSFLSGGLAAPVLIAAGWLSWVGEASAKIDPVEFQRELNDRGLPQNIWELKYSKIRGLWRIKETIEGQTTKGRLLFRGFVDQDKGIVEYEREDVKAKGSWFFMRNRQLTAEFSLTFPPDKRKYLYKGSVVFDKAKLKQMGVISAPAVMQGDILRKREGAWAAVQDSYRVGSFSADCIELYDDETKI</sequence>
<protein>
    <submittedName>
        <fullName evidence="2">Uncharacterized protein</fullName>
    </submittedName>
</protein>
<dbReference type="Proteomes" id="UP000041254">
    <property type="component" value="Unassembled WGS sequence"/>
</dbReference>
<proteinExistence type="predicted"/>
<evidence type="ECO:0000313" key="3">
    <source>
        <dbReference type="Proteomes" id="UP000041254"/>
    </source>
</evidence>